<comment type="similarity">
    <text evidence="1">Belongs to the LysR transcriptional regulatory family.</text>
</comment>
<keyword evidence="3" id="KW-0238">DNA-binding</keyword>
<keyword evidence="2" id="KW-0805">Transcription regulation</keyword>
<dbReference type="AlphaFoldDB" id="A0A3G7TRD5"/>
<dbReference type="NCBIfam" id="NF007491">
    <property type="entry name" value="PRK10086.1"/>
    <property type="match status" value="1"/>
</dbReference>
<evidence type="ECO:0000256" key="4">
    <source>
        <dbReference type="ARBA" id="ARBA00023163"/>
    </source>
</evidence>
<evidence type="ECO:0000256" key="3">
    <source>
        <dbReference type="ARBA" id="ARBA00023125"/>
    </source>
</evidence>
<dbReference type="PRINTS" id="PR00039">
    <property type="entry name" value="HTHLYSR"/>
</dbReference>
<proteinExistence type="inferred from homology"/>
<sequence length="315" mass="35197">MYNLPPRLDAKLNSSQFSNLFTFQVAARHLSFSKAADELCLTASAVSHRIARLEAELSIQLFRRLTRRVELTEAGERIFEILQQTLGELSEVLAQPVDADLAGPLTLYAHPSIAHAWLVPRLAEFGQRFPGVRLDLRVGNDRIDFRTRQIDLALYYGNGEFHGLVAHKLMQERVAPVCSPQYAERHGLTGAAEQLQQCTLLHDSLAWDHATFDSEWALWIRQHGNGVPMPKRGVTFDRSDLCVTAAIHHAGVAIGREHLVSEAIGQGRLVLPFSGFTRSGEYDYYIVHPTLEALPRRVSACIAWLRECAAQTPGI</sequence>
<dbReference type="GO" id="GO:0003700">
    <property type="term" value="F:DNA-binding transcription factor activity"/>
    <property type="evidence" value="ECO:0007669"/>
    <property type="project" value="InterPro"/>
</dbReference>
<dbReference type="PANTHER" id="PTHR30537:SF32">
    <property type="entry name" value="HTH-TYPE TRANSCRIPTIONAL REGULATOR DSDC"/>
    <property type="match status" value="1"/>
</dbReference>
<dbReference type="EMBL" id="CP027753">
    <property type="protein sequence ID" value="AZE49653.1"/>
    <property type="molecule type" value="Genomic_DNA"/>
</dbReference>
<organism evidence="6 7">
    <name type="scientific">Pseudomonas chlororaphis</name>
    <dbReference type="NCBI Taxonomy" id="587753"/>
    <lineage>
        <taxon>Bacteria</taxon>
        <taxon>Pseudomonadati</taxon>
        <taxon>Pseudomonadota</taxon>
        <taxon>Gammaproteobacteria</taxon>
        <taxon>Pseudomonadales</taxon>
        <taxon>Pseudomonadaceae</taxon>
        <taxon>Pseudomonas</taxon>
    </lineage>
</organism>
<reference evidence="6 7" key="1">
    <citation type="submission" date="2018-03" db="EMBL/GenBank/DDBJ databases">
        <title>Diversity of phytobeneficial traits revealed by whole-genome analysis of worldwide-isolated phenazine-producing Pseudomonas spp.</title>
        <authorList>
            <person name="Biessy A."/>
            <person name="Novinscak A."/>
            <person name="Blom J."/>
            <person name="Leger G."/>
            <person name="Thomashow L.S."/>
            <person name="Cazorla F.M."/>
            <person name="Josic D."/>
            <person name="Filion M."/>
        </authorList>
    </citation>
    <scope>NUCLEOTIDE SEQUENCE [LARGE SCALE GENOMIC DNA]</scope>
    <source>
        <strain evidence="6 7">B25</strain>
    </source>
</reference>
<dbReference type="InterPro" id="IPR000847">
    <property type="entry name" value="LysR_HTH_N"/>
</dbReference>
<name>A0A3G7TRD5_9PSED</name>
<dbReference type="InterPro" id="IPR036390">
    <property type="entry name" value="WH_DNA-bd_sf"/>
</dbReference>
<evidence type="ECO:0000259" key="5">
    <source>
        <dbReference type="PROSITE" id="PS50931"/>
    </source>
</evidence>
<dbReference type="SUPFAM" id="SSF53850">
    <property type="entry name" value="Periplasmic binding protein-like II"/>
    <property type="match status" value="1"/>
</dbReference>
<dbReference type="Gene3D" id="1.10.10.10">
    <property type="entry name" value="Winged helix-like DNA-binding domain superfamily/Winged helix DNA-binding domain"/>
    <property type="match status" value="1"/>
</dbReference>
<feature type="domain" description="HTH lysR-type" evidence="5">
    <location>
        <begin position="22"/>
        <end position="72"/>
    </location>
</feature>
<dbReference type="InterPro" id="IPR005119">
    <property type="entry name" value="LysR_subst-bd"/>
</dbReference>
<dbReference type="Proteomes" id="UP000268048">
    <property type="component" value="Chromosome"/>
</dbReference>
<dbReference type="RefSeq" id="WP_124321315.1">
    <property type="nucleotide sequence ID" value="NZ_CP027753.1"/>
</dbReference>
<evidence type="ECO:0000313" key="7">
    <source>
        <dbReference type="Proteomes" id="UP000268048"/>
    </source>
</evidence>
<keyword evidence="4" id="KW-0804">Transcription</keyword>
<accession>A0A3G7TRD5</accession>
<evidence type="ECO:0000313" key="6">
    <source>
        <dbReference type="EMBL" id="AZE49653.1"/>
    </source>
</evidence>
<dbReference type="PANTHER" id="PTHR30537">
    <property type="entry name" value="HTH-TYPE TRANSCRIPTIONAL REGULATOR"/>
    <property type="match status" value="1"/>
</dbReference>
<dbReference type="Gene3D" id="3.40.190.10">
    <property type="entry name" value="Periplasmic binding protein-like II"/>
    <property type="match status" value="2"/>
</dbReference>
<dbReference type="Pfam" id="PF03466">
    <property type="entry name" value="LysR_substrate"/>
    <property type="match status" value="1"/>
</dbReference>
<gene>
    <name evidence="6" type="ORF">C4K04_3984</name>
</gene>
<dbReference type="GO" id="GO:0043565">
    <property type="term" value="F:sequence-specific DNA binding"/>
    <property type="evidence" value="ECO:0007669"/>
    <property type="project" value="TreeGrafter"/>
</dbReference>
<dbReference type="PROSITE" id="PS50931">
    <property type="entry name" value="HTH_LYSR"/>
    <property type="match status" value="1"/>
</dbReference>
<dbReference type="FunFam" id="1.10.10.10:FF:000001">
    <property type="entry name" value="LysR family transcriptional regulator"/>
    <property type="match status" value="1"/>
</dbReference>
<dbReference type="SUPFAM" id="SSF46785">
    <property type="entry name" value="Winged helix' DNA-binding domain"/>
    <property type="match status" value="1"/>
</dbReference>
<dbReference type="Pfam" id="PF00126">
    <property type="entry name" value="HTH_1"/>
    <property type="match status" value="1"/>
</dbReference>
<evidence type="ECO:0000256" key="1">
    <source>
        <dbReference type="ARBA" id="ARBA00009437"/>
    </source>
</evidence>
<dbReference type="InterPro" id="IPR036388">
    <property type="entry name" value="WH-like_DNA-bd_sf"/>
</dbReference>
<evidence type="ECO:0000256" key="2">
    <source>
        <dbReference type="ARBA" id="ARBA00023015"/>
    </source>
</evidence>
<dbReference type="CDD" id="cd08432">
    <property type="entry name" value="PBP2_GcdR_TrpI_HvrB_AmpR_like"/>
    <property type="match status" value="1"/>
</dbReference>
<dbReference type="InterPro" id="IPR058163">
    <property type="entry name" value="LysR-type_TF_proteobact-type"/>
</dbReference>
<protein>
    <submittedName>
        <fullName evidence="6">D-serine dehydratase transcriptional activator</fullName>
    </submittedName>
</protein>
<dbReference type="GO" id="GO:0006351">
    <property type="term" value="P:DNA-templated transcription"/>
    <property type="evidence" value="ECO:0007669"/>
    <property type="project" value="TreeGrafter"/>
</dbReference>